<dbReference type="AlphaFoldDB" id="A0AAD7IJG9"/>
<evidence type="ECO:0000313" key="2">
    <source>
        <dbReference type="EMBL" id="KAJ7744525.1"/>
    </source>
</evidence>
<reference evidence="2" key="1">
    <citation type="submission" date="2023-03" db="EMBL/GenBank/DDBJ databases">
        <title>Massive genome expansion in bonnet fungi (Mycena s.s.) driven by repeated elements and novel gene families across ecological guilds.</title>
        <authorList>
            <consortium name="Lawrence Berkeley National Laboratory"/>
            <person name="Harder C.B."/>
            <person name="Miyauchi S."/>
            <person name="Viragh M."/>
            <person name="Kuo A."/>
            <person name="Thoen E."/>
            <person name="Andreopoulos B."/>
            <person name="Lu D."/>
            <person name="Skrede I."/>
            <person name="Drula E."/>
            <person name="Henrissat B."/>
            <person name="Morin E."/>
            <person name="Kohler A."/>
            <person name="Barry K."/>
            <person name="LaButti K."/>
            <person name="Morin E."/>
            <person name="Salamov A."/>
            <person name="Lipzen A."/>
            <person name="Mereny Z."/>
            <person name="Hegedus B."/>
            <person name="Baldrian P."/>
            <person name="Stursova M."/>
            <person name="Weitz H."/>
            <person name="Taylor A."/>
            <person name="Grigoriev I.V."/>
            <person name="Nagy L.G."/>
            <person name="Martin F."/>
            <person name="Kauserud H."/>
        </authorList>
    </citation>
    <scope>NUCLEOTIDE SEQUENCE</scope>
    <source>
        <strain evidence="2">CBHHK188m</strain>
    </source>
</reference>
<dbReference type="EMBL" id="JARJLG010000107">
    <property type="protein sequence ID" value="KAJ7744525.1"/>
    <property type="molecule type" value="Genomic_DNA"/>
</dbReference>
<proteinExistence type="predicted"/>
<name>A0AAD7IJG9_9AGAR</name>
<sequence>MPYDTDSPLSQLASGWRDFPRHGPRTTTPPDSPIRDPLQEQFNDRGMTYDGDSLHSKKERRHFPQPRPLPRPPSPLRHSPERGTYYIVPGGTNVIFQDEDGNEITRVGDFSGRRRRISPIIVQDEHGREIYRTSDIQNSSRAEPNRHRSRGSRRDEFTDEANHPRSRSAEIHSDRHRRWWDFQSGV</sequence>
<evidence type="ECO:0000313" key="3">
    <source>
        <dbReference type="Proteomes" id="UP001215280"/>
    </source>
</evidence>
<accession>A0AAD7IJG9</accession>
<gene>
    <name evidence="2" type="ORF">DFH07DRAFT_26267</name>
</gene>
<feature type="compositionally biased region" description="Basic and acidic residues" evidence="1">
    <location>
        <begin position="152"/>
        <end position="173"/>
    </location>
</feature>
<evidence type="ECO:0000256" key="1">
    <source>
        <dbReference type="SAM" id="MobiDB-lite"/>
    </source>
</evidence>
<protein>
    <submittedName>
        <fullName evidence="2">Uncharacterized protein</fullName>
    </submittedName>
</protein>
<feature type="region of interest" description="Disordered" evidence="1">
    <location>
        <begin position="1"/>
        <end position="84"/>
    </location>
</feature>
<feature type="compositionally biased region" description="Pro residues" evidence="1">
    <location>
        <begin position="65"/>
        <end position="75"/>
    </location>
</feature>
<comment type="caution">
    <text evidence="2">The sequence shown here is derived from an EMBL/GenBank/DDBJ whole genome shotgun (WGS) entry which is preliminary data.</text>
</comment>
<keyword evidence="3" id="KW-1185">Reference proteome</keyword>
<organism evidence="2 3">
    <name type="scientific">Mycena maculata</name>
    <dbReference type="NCBI Taxonomy" id="230809"/>
    <lineage>
        <taxon>Eukaryota</taxon>
        <taxon>Fungi</taxon>
        <taxon>Dikarya</taxon>
        <taxon>Basidiomycota</taxon>
        <taxon>Agaricomycotina</taxon>
        <taxon>Agaricomycetes</taxon>
        <taxon>Agaricomycetidae</taxon>
        <taxon>Agaricales</taxon>
        <taxon>Marasmiineae</taxon>
        <taxon>Mycenaceae</taxon>
        <taxon>Mycena</taxon>
    </lineage>
</organism>
<feature type="region of interest" description="Disordered" evidence="1">
    <location>
        <begin position="128"/>
        <end position="174"/>
    </location>
</feature>
<dbReference type="Proteomes" id="UP001215280">
    <property type="component" value="Unassembled WGS sequence"/>
</dbReference>